<evidence type="ECO:0000313" key="3">
    <source>
        <dbReference type="EMBL" id="KAK9741839.1"/>
    </source>
</evidence>
<feature type="domain" description="Retrovirus-related Pol polyprotein from transposon TNT 1-94-like beta-barrel" evidence="2">
    <location>
        <begin position="329"/>
        <end position="403"/>
    </location>
</feature>
<protein>
    <recommendedName>
        <fullName evidence="5">Retrotransposon Copia-like N-terminal domain-containing protein</fullName>
    </recommendedName>
</protein>
<accession>A0AAW1M8L9</accession>
<dbReference type="Proteomes" id="UP001443914">
    <property type="component" value="Unassembled WGS sequence"/>
</dbReference>
<sequence>MAPNSIDDTLQITSSDLLATKLVTNIFEGTGFSGWKRGMEIALSAKNKKGFIDGTIAKPAATSETAKAWQRCNEMVFSWILNSKKLSEFSQGGDTIAGYFTKLKLLWDEIDAMGVNPNCSCACTCGASEKQRKFQQDQRVVQFLMGLNKSYNVIRGTILMQNPLPSVGIVYNNLIQEEKQREIQNIGHFNAESVSLYAKNTKNTGYQHYNRPDYRGKGPVTDPKRVISCNYCKKPGHTIDRCYKLQYNRSRKFANNAQTNGILGSYNHNVAAVDRNMSSSTPDITPDMLEQLRTILQNQSQSSQILPSAANFAGNIFLTLVTSTSINFWILDSGASDHMCADKRLFSYMQSILKPYNVSLPNGESVRITQMGSVPITSEITLQNVLYMPCFKFNLLSIAKLAKQLKSTISFTQHFCYVQGSSLKKPLILGRVSKDLYLL</sequence>
<gene>
    <name evidence="3" type="ORF">RND81_03G132500</name>
</gene>
<evidence type="ECO:0008006" key="5">
    <source>
        <dbReference type="Google" id="ProtNLM"/>
    </source>
</evidence>
<dbReference type="EMBL" id="JBDFQZ010000003">
    <property type="protein sequence ID" value="KAK9741839.1"/>
    <property type="molecule type" value="Genomic_DNA"/>
</dbReference>
<dbReference type="PANTHER" id="PTHR34222:SF33">
    <property type="entry name" value="RETROTRANSPOSON GAG DOMAIN-CONTAINING PROTEIN"/>
    <property type="match status" value="1"/>
</dbReference>
<evidence type="ECO:0000259" key="1">
    <source>
        <dbReference type="Pfam" id="PF14244"/>
    </source>
</evidence>
<proteinExistence type="predicted"/>
<dbReference type="Pfam" id="PF14244">
    <property type="entry name" value="Retrotran_gag_3"/>
    <property type="match status" value="1"/>
</dbReference>
<dbReference type="InterPro" id="IPR054722">
    <property type="entry name" value="PolX-like_BBD"/>
</dbReference>
<reference evidence="3" key="1">
    <citation type="submission" date="2024-03" db="EMBL/GenBank/DDBJ databases">
        <title>WGS assembly of Saponaria officinalis var. Norfolk2.</title>
        <authorList>
            <person name="Jenkins J."/>
            <person name="Shu S."/>
            <person name="Grimwood J."/>
            <person name="Barry K."/>
            <person name="Goodstein D."/>
            <person name="Schmutz J."/>
            <person name="Leebens-Mack J."/>
            <person name="Osbourn A."/>
        </authorList>
    </citation>
    <scope>NUCLEOTIDE SEQUENCE [LARGE SCALE GENOMIC DNA]</scope>
    <source>
        <strain evidence="3">JIC</strain>
    </source>
</reference>
<organism evidence="3 4">
    <name type="scientific">Saponaria officinalis</name>
    <name type="common">Common soapwort</name>
    <name type="synonym">Lychnis saponaria</name>
    <dbReference type="NCBI Taxonomy" id="3572"/>
    <lineage>
        <taxon>Eukaryota</taxon>
        <taxon>Viridiplantae</taxon>
        <taxon>Streptophyta</taxon>
        <taxon>Embryophyta</taxon>
        <taxon>Tracheophyta</taxon>
        <taxon>Spermatophyta</taxon>
        <taxon>Magnoliopsida</taxon>
        <taxon>eudicotyledons</taxon>
        <taxon>Gunneridae</taxon>
        <taxon>Pentapetalae</taxon>
        <taxon>Caryophyllales</taxon>
        <taxon>Caryophyllaceae</taxon>
        <taxon>Caryophylleae</taxon>
        <taxon>Saponaria</taxon>
    </lineage>
</organism>
<evidence type="ECO:0000313" key="4">
    <source>
        <dbReference type="Proteomes" id="UP001443914"/>
    </source>
</evidence>
<dbReference type="AlphaFoldDB" id="A0AAW1M8L9"/>
<feature type="domain" description="Retrotransposon Copia-like N-terminal" evidence="1">
    <location>
        <begin position="16"/>
        <end position="60"/>
    </location>
</feature>
<comment type="caution">
    <text evidence="3">The sequence shown here is derived from an EMBL/GenBank/DDBJ whole genome shotgun (WGS) entry which is preliminary data.</text>
</comment>
<dbReference type="PANTHER" id="PTHR34222">
    <property type="entry name" value="GAG_PRE-INTEGRS DOMAIN-CONTAINING PROTEIN"/>
    <property type="match status" value="1"/>
</dbReference>
<keyword evidence="4" id="KW-1185">Reference proteome</keyword>
<dbReference type="Pfam" id="PF22936">
    <property type="entry name" value="Pol_BBD"/>
    <property type="match status" value="1"/>
</dbReference>
<name>A0AAW1M8L9_SAPOF</name>
<evidence type="ECO:0000259" key="2">
    <source>
        <dbReference type="Pfam" id="PF22936"/>
    </source>
</evidence>
<dbReference type="InterPro" id="IPR029472">
    <property type="entry name" value="Copia-like_N"/>
</dbReference>